<dbReference type="Proteomes" id="UP000641454">
    <property type="component" value="Unassembled WGS sequence"/>
</dbReference>
<accession>A0A923SFB5</accession>
<evidence type="ECO:0000313" key="2">
    <source>
        <dbReference type="Proteomes" id="UP000641454"/>
    </source>
</evidence>
<keyword evidence="2" id="KW-1185">Reference proteome</keyword>
<dbReference type="RefSeq" id="WP_187018121.1">
    <property type="nucleotide sequence ID" value="NZ_JACRUK010000016.1"/>
</dbReference>
<evidence type="ECO:0000313" key="1">
    <source>
        <dbReference type="EMBL" id="MBC5844452.1"/>
    </source>
</evidence>
<reference evidence="1 2" key="1">
    <citation type="submission" date="2020-08" db="EMBL/GenBank/DDBJ databases">
        <title>Description of novel Flavobacterium F-392 isolate.</title>
        <authorList>
            <person name="Saticioglu I.B."/>
            <person name="Duman M."/>
            <person name="Altun S."/>
        </authorList>
    </citation>
    <scope>NUCLEOTIDE SEQUENCE [LARGE SCALE GENOMIC DNA]</scope>
    <source>
        <strain evidence="1 2">F-392</strain>
    </source>
</reference>
<name>A0A923SFB5_9FLAO</name>
<protein>
    <submittedName>
        <fullName evidence="1">Uncharacterized protein</fullName>
    </submittedName>
</protein>
<dbReference type="AlphaFoldDB" id="A0A923SFB5"/>
<sequence>MKKILLVFILLFSTYYSFGANKIRETVVGQNEFISKNDLCSNLVSDDLATFLLDVKLLKILNFTENSKGLYDCEVKVKGNFEGTKVDVVVTIHDVSWGGCQTLKLAVKVGLATM</sequence>
<gene>
    <name evidence="1" type="ORF">H8R25_08395</name>
</gene>
<dbReference type="EMBL" id="JACRUL010000016">
    <property type="protein sequence ID" value="MBC5844452.1"/>
    <property type="molecule type" value="Genomic_DNA"/>
</dbReference>
<organism evidence="1 2">
    <name type="scientific">Flavobacterium muglaense</name>
    <dbReference type="NCBI Taxonomy" id="2764716"/>
    <lineage>
        <taxon>Bacteria</taxon>
        <taxon>Pseudomonadati</taxon>
        <taxon>Bacteroidota</taxon>
        <taxon>Flavobacteriia</taxon>
        <taxon>Flavobacteriales</taxon>
        <taxon>Flavobacteriaceae</taxon>
        <taxon>Flavobacterium</taxon>
    </lineage>
</organism>
<proteinExistence type="predicted"/>
<comment type="caution">
    <text evidence="1">The sequence shown here is derived from an EMBL/GenBank/DDBJ whole genome shotgun (WGS) entry which is preliminary data.</text>
</comment>